<keyword evidence="1" id="KW-0472">Membrane</keyword>
<keyword evidence="3" id="KW-1185">Reference proteome</keyword>
<feature type="transmembrane region" description="Helical" evidence="1">
    <location>
        <begin position="44"/>
        <end position="61"/>
    </location>
</feature>
<dbReference type="RefSeq" id="WP_303307697.1">
    <property type="nucleotide sequence ID" value="NZ_JAODOP010000004.1"/>
</dbReference>
<comment type="caution">
    <text evidence="2">The sequence shown here is derived from an EMBL/GenBank/DDBJ whole genome shotgun (WGS) entry which is preliminary data.</text>
</comment>
<dbReference type="EMBL" id="JAODOP010000004">
    <property type="protein sequence ID" value="MEF3835411.1"/>
    <property type="molecule type" value="Genomic_DNA"/>
</dbReference>
<keyword evidence="1" id="KW-0812">Transmembrane</keyword>
<feature type="transmembrane region" description="Helical" evidence="1">
    <location>
        <begin position="20"/>
        <end position="37"/>
    </location>
</feature>
<accession>A0ABU7XYH9</accession>
<evidence type="ECO:0008006" key="4">
    <source>
        <dbReference type="Google" id="ProtNLM"/>
    </source>
</evidence>
<gene>
    <name evidence="2" type="ORF">N1F79_19970</name>
</gene>
<protein>
    <recommendedName>
        <fullName evidence="4">O-antigen ligase domain-containing protein</fullName>
    </recommendedName>
</protein>
<feature type="transmembrane region" description="Helical" evidence="1">
    <location>
        <begin position="100"/>
        <end position="117"/>
    </location>
</feature>
<evidence type="ECO:0000313" key="2">
    <source>
        <dbReference type="EMBL" id="MEF3835411.1"/>
    </source>
</evidence>
<name>A0ABU7XYH9_9FLAO</name>
<keyword evidence="1" id="KW-1133">Transmembrane helix</keyword>
<feature type="transmembrane region" description="Helical" evidence="1">
    <location>
        <begin position="138"/>
        <end position="153"/>
    </location>
</feature>
<dbReference type="Proteomes" id="UP001337305">
    <property type="component" value="Unassembled WGS sequence"/>
</dbReference>
<organism evidence="2 3">
    <name type="scientific">Flavivirga spongiicola</name>
    <dbReference type="NCBI Taxonomy" id="421621"/>
    <lineage>
        <taxon>Bacteria</taxon>
        <taxon>Pseudomonadati</taxon>
        <taxon>Bacteroidota</taxon>
        <taxon>Flavobacteriia</taxon>
        <taxon>Flavobacteriales</taxon>
        <taxon>Flavobacteriaceae</taxon>
        <taxon>Flavivirga</taxon>
    </lineage>
</organism>
<evidence type="ECO:0000313" key="3">
    <source>
        <dbReference type="Proteomes" id="UP001337305"/>
    </source>
</evidence>
<reference evidence="2 3" key="1">
    <citation type="submission" date="2022-09" db="EMBL/GenBank/DDBJ databases">
        <title>Genome sequencing of Flavivirga sp. MEBiC05379.</title>
        <authorList>
            <person name="Oh H.-M."/>
            <person name="Kwon K.K."/>
            <person name="Park M.J."/>
            <person name="Yang S.-H."/>
        </authorList>
    </citation>
    <scope>NUCLEOTIDE SEQUENCE [LARGE SCALE GENOMIC DNA]</scope>
    <source>
        <strain evidence="2 3">MEBiC05379</strain>
    </source>
</reference>
<evidence type="ECO:0000256" key="1">
    <source>
        <dbReference type="SAM" id="Phobius"/>
    </source>
</evidence>
<sequence length="178" mass="21311">MFFPKSLFLVLFDEDGVFKYLTTLFFLLSSVFFVRSLSRKKSLFINSYILIIALVCFFIGTEEISWGQRIFNIETPESLKHINYQEEITVHNLIPPDYHPFIYLVISLCCLVFFAFTNNRRYEALFWVTKKYLPSKKFLVIAFLLPLISWYNMEHFEVILSFLFCVYAFQLFKKFRSS</sequence>
<proteinExistence type="predicted"/>